<dbReference type="EMBL" id="FMUR01000010">
    <property type="protein sequence ID" value="SCY21881.1"/>
    <property type="molecule type" value="Genomic_DNA"/>
</dbReference>
<dbReference type="AlphaFoldDB" id="A0A1G5E566"/>
<dbReference type="Proteomes" id="UP000183047">
    <property type="component" value="Unassembled WGS sequence"/>
</dbReference>
<proteinExistence type="predicted"/>
<evidence type="ECO:0000313" key="1">
    <source>
        <dbReference type="EMBL" id="SCY21881.1"/>
    </source>
</evidence>
<dbReference type="OrthoDB" id="9799897at2"/>
<organism evidence="1 2">
    <name type="scientific">Butyrivibrio hungatei</name>
    <dbReference type="NCBI Taxonomy" id="185008"/>
    <lineage>
        <taxon>Bacteria</taxon>
        <taxon>Bacillati</taxon>
        <taxon>Bacillota</taxon>
        <taxon>Clostridia</taxon>
        <taxon>Lachnospirales</taxon>
        <taxon>Lachnospiraceae</taxon>
        <taxon>Butyrivibrio</taxon>
    </lineage>
</organism>
<sequence length="221" mass="25190">MGKKCLIVTIVMGMLLIVFGYGKTEDACPGSDASDGIGIDRKPVIYLYPEEDGTEVSVTLDYDGNLTELDPIFNVDNGWKVTADRDGTITYEGEKYDYLYWEGDPEHKYNFFSGFCVKGEDTQAFLEEKLTELGLNEAERAEFIEYWTPQMVDNKYNVISFQGSSYEKGARLNIDPEPDTLIRVFMAWYPSDRFVGLNPQYLDGYDREGFTVVEWGGNRVK</sequence>
<accession>A0A1G5E566</accession>
<keyword evidence="2" id="KW-1185">Reference proteome</keyword>
<protein>
    <submittedName>
        <fullName evidence="1">Uncharacterized protein</fullName>
    </submittedName>
</protein>
<name>A0A1G5E566_9FIRM</name>
<gene>
    <name evidence="1" type="ORF">SAMN02910451_01784</name>
</gene>
<reference evidence="2" key="1">
    <citation type="submission" date="2016-10" db="EMBL/GenBank/DDBJ databases">
        <authorList>
            <person name="Varghese N."/>
            <person name="Submissions S."/>
        </authorList>
    </citation>
    <scope>NUCLEOTIDE SEQUENCE [LARGE SCALE GENOMIC DNA]</scope>
    <source>
        <strain evidence="2">XBD2006</strain>
    </source>
</reference>
<evidence type="ECO:0000313" key="2">
    <source>
        <dbReference type="Proteomes" id="UP000183047"/>
    </source>
</evidence>
<dbReference type="RefSeq" id="WP_074462378.1">
    <property type="nucleotide sequence ID" value="NZ_FMUR01000010.1"/>
</dbReference>